<dbReference type="EMBL" id="DSLA01000112">
    <property type="protein sequence ID" value="HEH35915.1"/>
    <property type="molecule type" value="Genomic_DNA"/>
</dbReference>
<comment type="cofactor">
    <cofactor evidence="13">
        <name>[4Fe-4S] cluster</name>
        <dbReference type="ChEBI" id="CHEBI:49883"/>
    </cofactor>
    <text evidence="13">Binds 1 [4Fe-4S] cluster.</text>
</comment>
<comment type="catalytic activity">
    <reaction evidence="12">
        <text>Hydrolyzes mismatched double-stranded DNA and polynucleotides, releasing free thymine.</text>
        <dbReference type="EC" id="3.2.2.29"/>
    </reaction>
</comment>
<dbReference type="GO" id="GO:0000703">
    <property type="term" value="F:oxidized pyrimidine nucleobase lesion DNA N-glycosylase activity"/>
    <property type="evidence" value="ECO:0007669"/>
    <property type="project" value="TreeGrafter"/>
</dbReference>
<keyword evidence="7 13" id="KW-0411">Iron-sulfur</keyword>
<dbReference type="FunFam" id="1.10.340.30:FF:000001">
    <property type="entry name" value="Endonuclease III"/>
    <property type="match status" value="1"/>
</dbReference>
<dbReference type="GO" id="GO:0003677">
    <property type="term" value="F:DNA binding"/>
    <property type="evidence" value="ECO:0007669"/>
    <property type="project" value="UniProtKB-UniRule"/>
</dbReference>
<keyword evidence="15" id="KW-0540">Nuclease</keyword>
<evidence type="ECO:0000256" key="11">
    <source>
        <dbReference type="ARBA" id="ARBA00023295"/>
    </source>
</evidence>
<keyword evidence="2 13" id="KW-0004">4Fe-4S</keyword>
<evidence type="ECO:0000256" key="10">
    <source>
        <dbReference type="ARBA" id="ARBA00023239"/>
    </source>
</evidence>
<evidence type="ECO:0000256" key="12">
    <source>
        <dbReference type="ARBA" id="ARBA00052915"/>
    </source>
</evidence>
<evidence type="ECO:0000256" key="9">
    <source>
        <dbReference type="ARBA" id="ARBA00023204"/>
    </source>
</evidence>
<dbReference type="InterPro" id="IPR003651">
    <property type="entry name" value="Endonuclease3_FeS-loop_motif"/>
</dbReference>
<dbReference type="InterPro" id="IPR004035">
    <property type="entry name" value="Endouclease-III_FeS-bd_BS"/>
</dbReference>
<feature type="domain" description="HhH-GPD" evidence="14">
    <location>
        <begin position="38"/>
        <end position="181"/>
    </location>
</feature>
<dbReference type="Pfam" id="PF00633">
    <property type="entry name" value="HHH"/>
    <property type="match status" value="1"/>
</dbReference>
<comment type="catalytic activity">
    <reaction evidence="13">
        <text>2'-deoxyribonucleotide-(2'-deoxyribose 5'-phosphate)-2'-deoxyribonucleotide-DNA = a 3'-end 2'-deoxyribonucleotide-(2,3-dehydro-2,3-deoxyribose 5'-phosphate)-DNA + a 5'-end 5'-phospho-2'-deoxyribonucleoside-DNA + H(+)</text>
        <dbReference type="Rhea" id="RHEA:66592"/>
        <dbReference type="Rhea" id="RHEA-COMP:13180"/>
        <dbReference type="Rhea" id="RHEA-COMP:16897"/>
        <dbReference type="Rhea" id="RHEA-COMP:17067"/>
        <dbReference type="ChEBI" id="CHEBI:15378"/>
        <dbReference type="ChEBI" id="CHEBI:136412"/>
        <dbReference type="ChEBI" id="CHEBI:157695"/>
        <dbReference type="ChEBI" id="CHEBI:167181"/>
        <dbReference type="EC" id="4.2.99.18"/>
    </reaction>
</comment>
<name>A0A7J2TK16_ARCFL</name>
<feature type="binding site" evidence="13">
    <location>
        <position position="199"/>
    </location>
    <ligand>
        <name>[4Fe-4S] cluster</name>
        <dbReference type="ChEBI" id="CHEBI:49883"/>
    </ligand>
</feature>
<keyword evidence="3 13" id="KW-0479">Metal-binding</keyword>
<evidence type="ECO:0000256" key="7">
    <source>
        <dbReference type="ARBA" id="ARBA00023014"/>
    </source>
</evidence>
<comment type="similarity">
    <text evidence="1 13">Belongs to the Nth/MutY family.</text>
</comment>
<accession>A0A7J2TK16</accession>
<dbReference type="Gene3D" id="1.10.340.30">
    <property type="entry name" value="Hypothetical protein, domain 2"/>
    <property type="match status" value="1"/>
</dbReference>
<keyword evidence="9 13" id="KW-0234">DNA repair</keyword>
<evidence type="ECO:0000256" key="3">
    <source>
        <dbReference type="ARBA" id="ARBA00022723"/>
    </source>
</evidence>
<evidence type="ECO:0000256" key="1">
    <source>
        <dbReference type="ARBA" id="ARBA00008343"/>
    </source>
</evidence>
<keyword evidence="6 13" id="KW-0408">Iron</keyword>
<comment type="caution">
    <text evidence="15">The sequence shown here is derived from an EMBL/GenBank/DDBJ whole genome shotgun (WGS) entry which is preliminary data.</text>
</comment>
<proteinExistence type="inferred from homology"/>
<protein>
    <recommendedName>
        <fullName evidence="13">Endonuclease III</fullName>
        <ecNumber evidence="13">4.2.99.18</ecNumber>
    </recommendedName>
    <alternativeName>
        <fullName evidence="13">DNA-(apurinic or apyrimidinic site) lyase</fullName>
    </alternativeName>
</protein>
<dbReference type="Pfam" id="PF00730">
    <property type="entry name" value="HhH-GPD"/>
    <property type="match status" value="1"/>
</dbReference>
<dbReference type="GO" id="GO:0006285">
    <property type="term" value="P:base-excision repair, AP site formation"/>
    <property type="evidence" value="ECO:0007669"/>
    <property type="project" value="TreeGrafter"/>
</dbReference>
<dbReference type="FunFam" id="1.10.1670.10:FF:000001">
    <property type="entry name" value="Endonuclease III"/>
    <property type="match status" value="1"/>
</dbReference>
<evidence type="ECO:0000256" key="6">
    <source>
        <dbReference type="ARBA" id="ARBA00023004"/>
    </source>
</evidence>
<dbReference type="InterPro" id="IPR003265">
    <property type="entry name" value="HhH-GPD_domain"/>
</dbReference>
<evidence type="ECO:0000259" key="14">
    <source>
        <dbReference type="SMART" id="SM00478"/>
    </source>
</evidence>
<dbReference type="PROSITE" id="PS00764">
    <property type="entry name" value="ENDONUCLEASE_III_1"/>
    <property type="match status" value="1"/>
</dbReference>
<dbReference type="GO" id="GO:0046872">
    <property type="term" value="F:metal ion binding"/>
    <property type="evidence" value="ECO:0007669"/>
    <property type="project" value="UniProtKB-KW"/>
</dbReference>
<sequence>MLREMLDKMEAEARKRNAPVFIHSEKLEPYQVLIAAVLSARTRDEQTSKAVEKLFSRAKSVEEIAEMSLEEIEDLIRNVGFYRVKARRIKDIARIISERGMPDTFEDLMNLPGVGRKTANIVLSYMGKPAIAVDTHVHRISNRLGIVKTKRPEETERELKKLFPVELWNRINYVFVGFGQTVCLPRKPLCKECPIKDLCKKIGVRAETFESGDR</sequence>
<dbReference type="AlphaFoldDB" id="A0A7J2TK16"/>
<dbReference type="InterPro" id="IPR011257">
    <property type="entry name" value="DNA_glycosylase"/>
</dbReference>
<feature type="binding site" evidence="13">
    <location>
        <position position="183"/>
    </location>
    <ligand>
        <name>[4Fe-4S] cluster</name>
        <dbReference type="ChEBI" id="CHEBI:49883"/>
    </ligand>
</feature>
<dbReference type="PIRSF" id="PIRSF001435">
    <property type="entry name" value="Nth"/>
    <property type="match status" value="1"/>
</dbReference>
<comment type="function">
    <text evidence="13">DNA repair enzyme that has both DNA N-glycosylase activity and AP-lyase activity. The DNA N-glycosylase activity releases various damaged pyrimidines from DNA by cleaving the N-glycosidic bond, leaving an AP (apurinic/apyrimidinic) site. The AP-lyase activity cleaves the phosphodiester bond 3' to the AP site by a beta-elimination, leaving a 3'-terminal unsaturated sugar and a product with a terminal 5'-phosphate.</text>
</comment>
<dbReference type="GO" id="GO:0140078">
    <property type="term" value="F:class I DNA-(apurinic or apyrimidinic site) endonuclease activity"/>
    <property type="evidence" value="ECO:0007669"/>
    <property type="project" value="UniProtKB-EC"/>
</dbReference>
<dbReference type="InterPro" id="IPR000445">
    <property type="entry name" value="HhH_motif"/>
</dbReference>
<keyword evidence="5 13" id="KW-0378">Hydrolase</keyword>
<evidence type="ECO:0000256" key="4">
    <source>
        <dbReference type="ARBA" id="ARBA00022763"/>
    </source>
</evidence>
<dbReference type="Pfam" id="PF10576">
    <property type="entry name" value="EndIII_4Fe-2S"/>
    <property type="match status" value="1"/>
</dbReference>
<evidence type="ECO:0000256" key="13">
    <source>
        <dbReference type="HAMAP-Rule" id="MF_00942"/>
    </source>
</evidence>
<dbReference type="Gene3D" id="1.10.1670.10">
    <property type="entry name" value="Helix-hairpin-Helix base-excision DNA repair enzymes (C-terminal)"/>
    <property type="match status" value="1"/>
</dbReference>
<feature type="binding site" evidence="13">
    <location>
        <position position="193"/>
    </location>
    <ligand>
        <name>[4Fe-4S] cluster</name>
        <dbReference type="ChEBI" id="CHEBI:49883"/>
    </ligand>
</feature>
<evidence type="ECO:0000256" key="2">
    <source>
        <dbReference type="ARBA" id="ARBA00022485"/>
    </source>
</evidence>
<evidence type="ECO:0000256" key="8">
    <source>
        <dbReference type="ARBA" id="ARBA00023125"/>
    </source>
</evidence>
<keyword evidence="11 13" id="KW-0326">Glycosidase</keyword>
<dbReference type="GO" id="GO:0141016">
    <property type="term" value="F:G/T mismatch-specific thymine-DNA glycosylase activity"/>
    <property type="evidence" value="ECO:0007669"/>
    <property type="project" value="UniProtKB-EC"/>
</dbReference>
<keyword evidence="8 13" id="KW-0238">DNA-binding</keyword>
<dbReference type="GO" id="GO:0006289">
    <property type="term" value="P:nucleotide-excision repair"/>
    <property type="evidence" value="ECO:0007669"/>
    <property type="project" value="TreeGrafter"/>
</dbReference>
<reference evidence="15" key="1">
    <citation type="journal article" date="2020" name="mSystems">
        <title>Genome- and Community-Level Interaction Insights into Carbon Utilization and Element Cycling Functions of Hydrothermarchaeota in Hydrothermal Sediment.</title>
        <authorList>
            <person name="Zhou Z."/>
            <person name="Liu Y."/>
            <person name="Xu W."/>
            <person name="Pan J."/>
            <person name="Luo Z.H."/>
            <person name="Li M."/>
        </authorList>
    </citation>
    <scope>NUCLEOTIDE SEQUENCE [LARGE SCALE GENOMIC DNA]</scope>
    <source>
        <strain evidence="15">SpSt-26</strain>
    </source>
</reference>
<evidence type="ECO:0000256" key="5">
    <source>
        <dbReference type="ARBA" id="ARBA00022801"/>
    </source>
</evidence>
<dbReference type="EC" id="4.2.99.18" evidence="13"/>
<evidence type="ECO:0000313" key="15">
    <source>
        <dbReference type="EMBL" id="HEH35915.1"/>
    </source>
</evidence>
<keyword evidence="10 13" id="KW-0456">Lyase</keyword>
<dbReference type="SMART" id="SM00525">
    <property type="entry name" value="FES"/>
    <property type="match status" value="1"/>
</dbReference>
<dbReference type="InterPro" id="IPR023170">
    <property type="entry name" value="HhH_base_excis_C"/>
</dbReference>
<dbReference type="PANTHER" id="PTHR43286">
    <property type="entry name" value="ENDONUCLEASE III-LIKE PROTEIN 1"/>
    <property type="match status" value="1"/>
</dbReference>
<feature type="binding site" evidence="13">
    <location>
        <position position="190"/>
    </location>
    <ligand>
        <name>[4Fe-4S] cluster</name>
        <dbReference type="ChEBI" id="CHEBI:49883"/>
    </ligand>
</feature>
<keyword evidence="15" id="KW-0255">Endonuclease</keyword>
<dbReference type="HAMAP" id="MF_00942">
    <property type="entry name" value="Nth"/>
    <property type="match status" value="1"/>
</dbReference>
<dbReference type="SUPFAM" id="SSF48150">
    <property type="entry name" value="DNA-glycosylase"/>
    <property type="match status" value="1"/>
</dbReference>
<dbReference type="PANTHER" id="PTHR43286:SF1">
    <property type="entry name" value="ENDONUCLEASE III-LIKE PROTEIN 1"/>
    <property type="match status" value="1"/>
</dbReference>
<gene>
    <name evidence="13" type="primary">nth</name>
    <name evidence="15" type="ORF">ENP88_07255</name>
</gene>
<dbReference type="SMART" id="SM00478">
    <property type="entry name" value="ENDO3c"/>
    <property type="match status" value="1"/>
</dbReference>
<dbReference type="InterPro" id="IPR005759">
    <property type="entry name" value="Nth"/>
</dbReference>
<keyword evidence="4 13" id="KW-0227">DNA damage</keyword>
<dbReference type="CDD" id="cd00056">
    <property type="entry name" value="ENDO3c"/>
    <property type="match status" value="1"/>
</dbReference>
<organism evidence="15">
    <name type="scientific">Archaeoglobus fulgidus</name>
    <dbReference type="NCBI Taxonomy" id="2234"/>
    <lineage>
        <taxon>Archaea</taxon>
        <taxon>Methanobacteriati</taxon>
        <taxon>Methanobacteriota</taxon>
        <taxon>Archaeoglobi</taxon>
        <taxon>Archaeoglobales</taxon>
        <taxon>Archaeoglobaceae</taxon>
        <taxon>Archaeoglobus</taxon>
    </lineage>
</organism>
<dbReference type="GO" id="GO:0051539">
    <property type="term" value="F:4 iron, 4 sulfur cluster binding"/>
    <property type="evidence" value="ECO:0007669"/>
    <property type="project" value="UniProtKB-UniRule"/>
</dbReference>